<feature type="non-terminal residue" evidence="1">
    <location>
        <position position="232"/>
    </location>
</feature>
<evidence type="ECO:0000313" key="2">
    <source>
        <dbReference type="Proteomes" id="UP001186974"/>
    </source>
</evidence>
<reference evidence="1" key="1">
    <citation type="submission" date="2024-09" db="EMBL/GenBank/DDBJ databases">
        <title>Black Yeasts Isolated from many extreme environments.</title>
        <authorList>
            <person name="Coleine C."/>
            <person name="Stajich J.E."/>
            <person name="Selbmann L."/>
        </authorList>
    </citation>
    <scope>NUCLEOTIDE SEQUENCE</scope>
    <source>
        <strain evidence="1">CCFEE 5737</strain>
    </source>
</reference>
<evidence type="ECO:0000313" key="1">
    <source>
        <dbReference type="EMBL" id="KAK3044244.1"/>
    </source>
</evidence>
<protein>
    <submittedName>
        <fullName evidence="1">Uncharacterized protein</fullName>
    </submittedName>
</protein>
<accession>A0ACC3CSH7</accession>
<proteinExistence type="predicted"/>
<dbReference type="Proteomes" id="UP001186974">
    <property type="component" value="Unassembled WGS sequence"/>
</dbReference>
<dbReference type="EMBL" id="JAWDJW010012219">
    <property type="protein sequence ID" value="KAK3044244.1"/>
    <property type="molecule type" value="Genomic_DNA"/>
</dbReference>
<name>A0ACC3CSH7_9PEZI</name>
<organism evidence="1 2">
    <name type="scientific">Coniosporium uncinatum</name>
    <dbReference type="NCBI Taxonomy" id="93489"/>
    <lineage>
        <taxon>Eukaryota</taxon>
        <taxon>Fungi</taxon>
        <taxon>Dikarya</taxon>
        <taxon>Ascomycota</taxon>
        <taxon>Pezizomycotina</taxon>
        <taxon>Dothideomycetes</taxon>
        <taxon>Dothideomycetes incertae sedis</taxon>
        <taxon>Coniosporium</taxon>
    </lineage>
</organism>
<sequence>MPENLTQTALQSKTVGLFLDMYLPKDSISTQVPQNIGHNRLTRIIQDIHDRDEALRFSLLAISATRVGKDLGDEVVANQGLRMYSKALRQVNLALQDPRRVLKDEVLAACTMLASYEILQKMDPAPGFSQGINWRNHSQGVARLLELRGPDRHISGHSHQLFTDIRYGAIVGAITARKATFLAKPEWKSIPWSISPKTFKDRTLDVLADVAGMLENFDHLQATAKTSPSAPS</sequence>
<keyword evidence="2" id="KW-1185">Reference proteome</keyword>
<comment type="caution">
    <text evidence="1">The sequence shown here is derived from an EMBL/GenBank/DDBJ whole genome shotgun (WGS) entry which is preliminary data.</text>
</comment>
<gene>
    <name evidence="1" type="ORF">LTS18_001803</name>
</gene>